<comment type="caution">
    <text evidence="2">The sequence shown here is derived from an EMBL/GenBank/DDBJ whole genome shotgun (WGS) entry which is preliminary data.</text>
</comment>
<dbReference type="OrthoDB" id="10264738at2759"/>
<proteinExistence type="predicted"/>
<dbReference type="EMBL" id="JABCRI010000019">
    <property type="protein sequence ID" value="KAF8388861.1"/>
    <property type="molecule type" value="Genomic_DNA"/>
</dbReference>
<dbReference type="GO" id="GO:0004722">
    <property type="term" value="F:protein serine/threonine phosphatase activity"/>
    <property type="evidence" value="ECO:0007669"/>
    <property type="project" value="InterPro"/>
</dbReference>
<dbReference type="InterPro" id="IPR015655">
    <property type="entry name" value="PP2C"/>
</dbReference>
<sequence length="343" mass="37596">MGICISSSSSKSQETKDSNENVIFVEGTNGSNEVPRLASLHSQPGSKGSNQDAAILLQSYGMEDGAFCGVFDGHGKNGHIVSKLVRSRLPSLLLSRRNALTTSNDDNYGDGEERLDGELGSSKMFHEWKEACISAFKVMDKELELNEKWDCSCSGTTAVTIIKQGEDVIIANLGDSRAVLGTTTDNGMLVVQLTTDQKPNLPSEADRIKKSNGRIIAPKEEPDIQRVCLPDEDFPGLAMTRAFGDFKLKDFGIIAIPEISYHRLTTGDQFLVLATDGVWDVLSNKQVASLVWFAESEEAAARAVVDAAVAAWKRKYIVVDDCTVVCIFLQERRHQRQPLHKES</sequence>
<dbReference type="Proteomes" id="UP000655225">
    <property type="component" value="Unassembled WGS sequence"/>
</dbReference>
<gene>
    <name evidence="2" type="ORF">HHK36_025542</name>
</gene>
<evidence type="ECO:0000259" key="1">
    <source>
        <dbReference type="PROSITE" id="PS51746"/>
    </source>
</evidence>
<organism evidence="2 3">
    <name type="scientific">Tetracentron sinense</name>
    <name type="common">Spur-leaf</name>
    <dbReference type="NCBI Taxonomy" id="13715"/>
    <lineage>
        <taxon>Eukaryota</taxon>
        <taxon>Viridiplantae</taxon>
        <taxon>Streptophyta</taxon>
        <taxon>Embryophyta</taxon>
        <taxon>Tracheophyta</taxon>
        <taxon>Spermatophyta</taxon>
        <taxon>Magnoliopsida</taxon>
        <taxon>Trochodendrales</taxon>
        <taxon>Trochodendraceae</taxon>
        <taxon>Tetracentron</taxon>
    </lineage>
</organism>
<dbReference type="SMART" id="SM00332">
    <property type="entry name" value="PP2Cc"/>
    <property type="match status" value="1"/>
</dbReference>
<protein>
    <recommendedName>
        <fullName evidence="1">PPM-type phosphatase domain-containing protein</fullName>
    </recommendedName>
</protein>
<name>A0A835D3N5_TETSI</name>
<dbReference type="AlphaFoldDB" id="A0A835D3N5"/>
<reference evidence="2 3" key="1">
    <citation type="submission" date="2020-04" db="EMBL/GenBank/DDBJ databases">
        <title>Plant Genome Project.</title>
        <authorList>
            <person name="Zhang R.-G."/>
        </authorList>
    </citation>
    <scope>NUCLEOTIDE SEQUENCE [LARGE SCALE GENOMIC DNA]</scope>
    <source>
        <strain evidence="2">YNK0</strain>
        <tissue evidence="2">Leaf</tissue>
    </source>
</reference>
<evidence type="ECO:0000313" key="2">
    <source>
        <dbReference type="EMBL" id="KAF8388861.1"/>
    </source>
</evidence>
<dbReference type="Gene3D" id="3.60.40.10">
    <property type="entry name" value="PPM-type phosphatase domain"/>
    <property type="match status" value="1"/>
</dbReference>
<keyword evidence="3" id="KW-1185">Reference proteome</keyword>
<dbReference type="CDD" id="cd00143">
    <property type="entry name" value="PP2Cc"/>
    <property type="match status" value="1"/>
</dbReference>
<evidence type="ECO:0000313" key="3">
    <source>
        <dbReference type="Proteomes" id="UP000655225"/>
    </source>
</evidence>
<dbReference type="Pfam" id="PF00481">
    <property type="entry name" value="PP2C"/>
    <property type="match status" value="1"/>
</dbReference>
<accession>A0A835D3N5</accession>
<dbReference type="OMA" id="RRCNGCV"/>
<dbReference type="InterPro" id="IPR036457">
    <property type="entry name" value="PPM-type-like_dom_sf"/>
</dbReference>
<dbReference type="PANTHER" id="PTHR47992">
    <property type="entry name" value="PROTEIN PHOSPHATASE"/>
    <property type="match status" value="1"/>
</dbReference>
<dbReference type="SUPFAM" id="SSF81606">
    <property type="entry name" value="PP2C-like"/>
    <property type="match status" value="1"/>
</dbReference>
<dbReference type="PROSITE" id="PS51746">
    <property type="entry name" value="PPM_2"/>
    <property type="match status" value="1"/>
</dbReference>
<dbReference type="InterPro" id="IPR001932">
    <property type="entry name" value="PPM-type_phosphatase-like_dom"/>
</dbReference>
<feature type="domain" description="PPM-type phosphatase" evidence="1">
    <location>
        <begin position="37"/>
        <end position="329"/>
    </location>
</feature>